<accession>A0A433DGT4</accession>
<dbReference type="InterPro" id="IPR036444">
    <property type="entry name" value="PLipase_A2_dom_sf"/>
</dbReference>
<keyword evidence="3" id="KW-1185">Reference proteome</keyword>
<reference evidence="2 3" key="1">
    <citation type="journal article" date="2018" name="New Phytol.">
        <title>Phylogenomics of Endogonaceae and evolution of mycorrhizas within Mucoromycota.</title>
        <authorList>
            <person name="Chang Y."/>
            <person name="Desiro A."/>
            <person name="Na H."/>
            <person name="Sandor L."/>
            <person name="Lipzen A."/>
            <person name="Clum A."/>
            <person name="Barry K."/>
            <person name="Grigoriev I.V."/>
            <person name="Martin F.M."/>
            <person name="Stajich J.E."/>
            <person name="Smith M.E."/>
            <person name="Bonito G."/>
            <person name="Spatafora J.W."/>
        </authorList>
    </citation>
    <scope>NUCLEOTIDE SEQUENCE [LARGE SCALE GENOMIC DNA]</scope>
    <source>
        <strain evidence="2 3">GMNB39</strain>
    </source>
</reference>
<dbReference type="Proteomes" id="UP000268093">
    <property type="component" value="Unassembled WGS sequence"/>
</dbReference>
<dbReference type="SUPFAM" id="SSF48619">
    <property type="entry name" value="Phospholipase A2, PLA2"/>
    <property type="match status" value="1"/>
</dbReference>
<feature type="chain" id="PRO_5019050725" evidence="1">
    <location>
        <begin position="26"/>
        <end position="170"/>
    </location>
</feature>
<keyword evidence="1" id="KW-0732">Signal</keyword>
<dbReference type="GO" id="GO:0004623">
    <property type="term" value="F:phospholipase A2 activity"/>
    <property type="evidence" value="ECO:0007669"/>
    <property type="project" value="InterPro"/>
</dbReference>
<dbReference type="GO" id="GO:0050482">
    <property type="term" value="P:arachidonate secretion"/>
    <property type="evidence" value="ECO:0007669"/>
    <property type="project" value="InterPro"/>
</dbReference>
<dbReference type="EMBL" id="RBNI01001731">
    <property type="protein sequence ID" value="RUP50047.1"/>
    <property type="molecule type" value="Genomic_DNA"/>
</dbReference>
<protein>
    <submittedName>
        <fullName evidence="2">Uncharacterized protein</fullName>
    </submittedName>
</protein>
<evidence type="ECO:0000313" key="2">
    <source>
        <dbReference type="EMBL" id="RUP50047.1"/>
    </source>
</evidence>
<evidence type="ECO:0000313" key="3">
    <source>
        <dbReference type="Proteomes" id="UP000268093"/>
    </source>
</evidence>
<dbReference type="GO" id="GO:0006644">
    <property type="term" value="P:phospholipid metabolic process"/>
    <property type="evidence" value="ECO:0007669"/>
    <property type="project" value="InterPro"/>
</dbReference>
<sequence>MNSTKLSAFFRLLFLLIIYTSVVHSASNHSTEAHDTEIAVKKIQEMNSQHAHVQSLFYGNWCGPGRPASGQNPPAKDDFDAACRTHDKCYGQYGYFNCKCDSELTINLSRVIASGRLSAARHLACARKEFDCQTEDLYCDGFSWATEISLPIQMLISRILNQCSELNISS</sequence>
<feature type="signal peptide" evidence="1">
    <location>
        <begin position="1"/>
        <end position="25"/>
    </location>
</feature>
<gene>
    <name evidence="2" type="ORF">BC936DRAFT_140556</name>
</gene>
<dbReference type="Gene3D" id="1.20.90.10">
    <property type="entry name" value="Phospholipase A2 domain"/>
    <property type="match status" value="1"/>
</dbReference>
<comment type="caution">
    <text evidence="2">The sequence shown here is derived from an EMBL/GenBank/DDBJ whole genome shotgun (WGS) entry which is preliminary data.</text>
</comment>
<proteinExistence type="predicted"/>
<organism evidence="2 3">
    <name type="scientific">Jimgerdemannia flammicorona</name>
    <dbReference type="NCBI Taxonomy" id="994334"/>
    <lineage>
        <taxon>Eukaryota</taxon>
        <taxon>Fungi</taxon>
        <taxon>Fungi incertae sedis</taxon>
        <taxon>Mucoromycota</taxon>
        <taxon>Mucoromycotina</taxon>
        <taxon>Endogonomycetes</taxon>
        <taxon>Endogonales</taxon>
        <taxon>Endogonaceae</taxon>
        <taxon>Jimgerdemannia</taxon>
    </lineage>
</organism>
<evidence type="ECO:0000256" key="1">
    <source>
        <dbReference type="SAM" id="SignalP"/>
    </source>
</evidence>
<dbReference type="AlphaFoldDB" id="A0A433DGT4"/>
<name>A0A433DGT4_9FUNG</name>